<organism evidence="2 3">
    <name type="scientific">Arsukibacterium indicum</name>
    <dbReference type="NCBI Taxonomy" id="2848612"/>
    <lineage>
        <taxon>Bacteria</taxon>
        <taxon>Pseudomonadati</taxon>
        <taxon>Pseudomonadota</taxon>
        <taxon>Gammaproteobacteria</taxon>
        <taxon>Chromatiales</taxon>
        <taxon>Chromatiaceae</taxon>
        <taxon>Arsukibacterium</taxon>
    </lineage>
</organism>
<protein>
    <submittedName>
        <fullName evidence="2">DUF262 domain-containing protein</fullName>
    </submittedName>
</protein>
<keyword evidence="3" id="KW-1185">Reference proteome</keyword>
<dbReference type="InterPro" id="IPR004919">
    <property type="entry name" value="GmrSD_N"/>
</dbReference>
<dbReference type="Proteomes" id="UP000704611">
    <property type="component" value="Unassembled WGS sequence"/>
</dbReference>
<dbReference type="PANTHER" id="PTHR37292">
    <property type="entry name" value="VNG6097C"/>
    <property type="match status" value="1"/>
</dbReference>
<dbReference type="PANTHER" id="PTHR37292:SF2">
    <property type="entry name" value="DUF262 DOMAIN-CONTAINING PROTEIN"/>
    <property type="match status" value="1"/>
</dbReference>
<comment type="caution">
    <text evidence="2">The sequence shown here is derived from an EMBL/GenBank/DDBJ whole genome shotgun (WGS) entry which is preliminary data.</text>
</comment>
<reference evidence="2 3" key="1">
    <citation type="submission" date="2021-06" db="EMBL/GenBank/DDBJ databases">
        <title>Rheinheimera indica sp. nov., isolated from deep-sea sediment.</title>
        <authorList>
            <person name="Wang Z."/>
            <person name="Zhang X.-Y."/>
        </authorList>
    </citation>
    <scope>NUCLEOTIDE SEQUENCE [LARGE SCALE GENOMIC DNA]</scope>
    <source>
        <strain evidence="2 3">SM2107</strain>
    </source>
</reference>
<sequence length="595" mass="69288">MAGYEAPITIKKAIDNIRKRHYVLPSIQREFVWDTDQIETLFDSLMRDYPISTFLFWRVDKNKIKDFQFYEFLNHYHERDNKHNRKADISNDEDIIALLDGQQRMTSMYVALTGTYAKKMPYYQWNSPHAFPAKKLYLNLLKPSDELEIEYDFRFLSADEAQPTEGYFWFECGKILDITDMSKVSMFLMKNKLMDTSVYTEQESEFAINTLNEFFNVVHQKGCISYYLEEGEELDKVLQIFIRINSGGTKLSYSDLLLSIATAQWKDKDAREIIHEFVDSINKIGDGFNFNKDIVLKSCLVLADFDVKFKVDNFTKENMAIIEANWENSSAAVRASIELVAKLGYNRDSLAATNTIIPIAYFIYKNGFVDSILHSSHREADRKAIKEWLARVLLKGTFGGQPDSIYPKMRDLINSHLGKFPLQETIEHYRGSRKSISFTEDDIENLLDMQYGKAKTYSALTLLYPGLNNAYKYHQDHIHPQAFFNKAKLRKLNIAEPDIEVFLNHFNKLPNLQLLEATSNIEKSDQEFKQWLAKNFSTEDARESYLRQNLIAPSQSLAIEDFLSFFEQRRQNIKNQLMRLLDVKQAAVEVENAVL</sequence>
<proteinExistence type="predicted"/>
<accession>A0ABS6MN28</accession>
<evidence type="ECO:0000259" key="1">
    <source>
        <dbReference type="Pfam" id="PF03235"/>
    </source>
</evidence>
<dbReference type="EMBL" id="JAHRID010000006">
    <property type="protein sequence ID" value="MBV2130218.1"/>
    <property type="molecule type" value="Genomic_DNA"/>
</dbReference>
<feature type="domain" description="GmrSD restriction endonucleases N-terminal" evidence="1">
    <location>
        <begin position="10"/>
        <end position="259"/>
    </location>
</feature>
<evidence type="ECO:0000313" key="3">
    <source>
        <dbReference type="Proteomes" id="UP000704611"/>
    </source>
</evidence>
<dbReference type="RefSeq" id="WP_217670212.1">
    <property type="nucleotide sequence ID" value="NZ_JAHRID010000006.1"/>
</dbReference>
<evidence type="ECO:0000313" key="2">
    <source>
        <dbReference type="EMBL" id="MBV2130218.1"/>
    </source>
</evidence>
<gene>
    <name evidence="2" type="ORF">KQY15_14080</name>
</gene>
<dbReference type="Pfam" id="PF03235">
    <property type="entry name" value="GmrSD_N"/>
    <property type="match status" value="1"/>
</dbReference>
<name>A0ABS6MN28_9GAMM</name>